<dbReference type="SMART" id="SM00245">
    <property type="entry name" value="TSPc"/>
    <property type="match status" value="1"/>
</dbReference>
<dbReference type="GO" id="GO:0007165">
    <property type="term" value="P:signal transduction"/>
    <property type="evidence" value="ECO:0007669"/>
    <property type="project" value="TreeGrafter"/>
</dbReference>
<dbReference type="Pfam" id="PF17804">
    <property type="entry name" value="TSP_NTD"/>
    <property type="match status" value="1"/>
</dbReference>
<dbReference type="CDD" id="cd07560">
    <property type="entry name" value="Peptidase_S41_CPP"/>
    <property type="match status" value="1"/>
</dbReference>
<keyword evidence="9" id="KW-1185">Reference proteome</keyword>
<sequence length="708" mass="80121">MLKRKVLPVVLVVLFSGVFWAFQSQGGNGSSLATQQKILTSLGTIIEQNHYNPKAINDNFSQQIFKKFLESIDPEKNIFLQSDINSLKKFETSIDDEIHGAPIQFVPAVDALYSKRMQEVMAFYKDLLAKPFDFTANEEIVVDGKKLNFASSENQRKEMWKKKIKFLTLERYTDLLDQREKNKDKKDFVVKTNAELEKEAREKVGKIMDKNFERIRLKFNADDRFNMFINTITAYMDPHSDYFPPVEKRMFDEQMSGKFYGIGASLKEEEGNIKVASLLTGSPAWKSGEIQVGDIVMKVGQGKDEPAELTGLAVEDAVKIIRGNKGTEVRLTLKKPDGSLKLVPIIRDEIVQDEVYVRSAIVNGKQKIGYIFLPDFYADYEKPDGHRCSSDVAKEIQKLKAEGVDGIVMDLRNNGGGYLPEVVEMVGLFIPDGPIVQVKDREGKATVLRDNDKSVAYTGPLTVLINEFSASASEIFAAAIQDYGRGVIIGSTSSYGKGTVQRNIPFGRPLDLFTGRTEFGAIKLTLQKFYRVNGGSTQLRGVTPDIVLPDEYEYLKFREKDNENALPWDEIEKTSFTKWQGGWDVNEVKAKSAERIKNNVNFNLINNNALWLSKQNDKIYSLNIDKYKEEQKALRATIKQNDSLAKLTVELPFEGLKTDEAKYNNVDKDKGERYKNWLKNLRTDIYINEAANVIKDMTAKTSGLAKTE</sequence>
<evidence type="ECO:0000313" key="9">
    <source>
        <dbReference type="Proteomes" id="UP000321513"/>
    </source>
</evidence>
<evidence type="ECO:0000256" key="4">
    <source>
        <dbReference type="ARBA" id="ARBA00022825"/>
    </source>
</evidence>
<dbReference type="SMART" id="SM00228">
    <property type="entry name" value="PDZ"/>
    <property type="match status" value="1"/>
</dbReference>
<dbReference type="InterPro" id="IPR029045">
    <property type="entry name" value="ClpP/crotonase-like_dom_sf"/>
</dbReference>
<dbReference type="OrthoDB" id="9812068at2"/>
<dbReference type="Gene3D" id="3.90.226.10">
    <property type="entry name" value="2-enoyl-CoA Hydratase, Chain A, domain 1"/>
    <property type="match status" value="1"/>
</dbReference>
<evidence type="ECO:0000259" key="7">
    <source>
        <dbReference type="PROSITE" id="PS50106"/>
    </source>
</evidence>
<evidence type="ECO:0000256" key="5">
    <source>
        <dbReference type="RuleBase" id="RU004404"/>
    </source>
</evidence>
<dbReference type="EMBL" id="BJYT01000005">
    <property type="protein sequence ID" value="GEO09015.1"/>
    <property type="molecule type" value="Genomic_DNA"/>
</dbReference>
<dbReference type="SUPFAM" id="SSF50156">
    <property type="entry name" value="PDZ domain-like"/>
    <property type="match status" value="1"/>
</dbReference>
<dbReference type="InterPro" id="IPR040573">
    <property type="entry name" value="TSP_N"/>
</dbReference>
<dbReference type="InterPro" id="IPR036034">
    <property type="entry name" value="PDZ_sf"/>
</dbReference>
<dbReference type="Pfam" id="PF11818">
    <property type="entry name" value="DUF3340"/>
    <property type="match status" value="1"/>
</dbReference>
<proteinExistence type="inferred from homology"/>
<dbReference type="GO" id="GO:0006508">
    <property type="term" value="P:proteolysis"/>
    <property type="evidence" value="ECO:0007669"/>
    <property type="project" value="UniProtKB-KW"/>
</dbReference>
<dbReference type="GO" id="GO:0030288">
    <property type="term" value="C:outer membrane-bounded periplasmic space"/>
    <property type="evidence" value="ECO:0007669"/>
    <property type="project" value="TreeGrafter"/>
</dbReference>
<feature type="signal peptide" evidence="6">
    <location>
        <begin position="1"/>
        <end position="21"/>
    </location>
</feature>
<dbReference type="NCBIfam" id="TIGR00225">
    <property type="entry name" value="prc"/>
    <property type="match status" value="1"/>
</dbReference>
<dbReference type="InterPro" id="IPR020992">
    <property type="entry name" value="Tail_Prtase_C"/>
</dbReference>
<dbReference type="RefSeq" id="WP_147203122.1">
    <property type="nucleotide sequence ID" value="NZ_BJYT01000005.1"/>
</dbReference>
<dbReference type="PANTHER" id="PTHR32060:SF22">
    <property type="entry name" value="CARBOXYL-TERMINAL-PROCESSING PEPTIDASE 3, CHLOROPLASTIC"/>
    <property type="match status" value="1"/>
</dbReference>
<dbReference type="InterPro" id="IPR001478">
    <property type="entry name" value="PDZ"/>
</dbReference>
<feature type="domain" description="PDZ" evidence="7">
    <location>
        <begin position="248"/>
        <end position="322"/>
    </location>
</feature>
<dbReference type="Gene3D" id="2.30.42.10">
    <property type="match status" value="1"/>
</dbReference>
<dbReference type="GO" id="GO:0004175">
    <property type="term" value="F:endopeptidase activity"/>
    <property type="evidence" value="ECO:0007669"/>
    <property type="project" value="TreeGrafter"/>
</dbReference>
<dbReference type="PROSITE" id="PS50106">
    <property type="entry name" value="PDZ"/>
    <property type="match status" value="1"/>
</dbReference>
<dbReference type="InterPro" id="IPR005151">
    <property type="entry name" value="Tail-specific_protease"/>
</dbReference>
<comment type="similarity">
    <text evidence="1 5">Belongs to the peptidase S41A family.</text>
</comment>
<feature type="chain" id="PRO_5021897779" evidence="6">
    <location>
        <begin position="22"/>
        <end position="708"/>
    </location>
</feature>
<dbReference type="Pfam" id="PF03572">
    <property type="entry name" value="Peptidase_S41"/>
    <property type="match status" value="1"/>
</dbReference>
<dbReference type="AlphaFoldDB" id="A0A512BAR9"/>
<dbReference type="FunFam" id="3.90.226.10:FF:000090">
    <property type="entry name" value="Tail-specific protease"/>
    <property type="match status" value="1"/>
</dbReference>
<name>A0A512BAR9_9BACT</name>
<dbReference type="Proteomes" id="UP000321513">
    <property type="component" value="Unassembled WGS sequence"/>
</dbReference>
<evidence type="ECO:0000256" key="1">
    <source>
        <dbReference type="ARBA" id="ARBA00009179"/>
    </source>
</evidence>
<dbReference type="SUPFAM" id="SSF52096">
    <property type="entry name" value="ClpP/crotonase"/>
    <property type="match status" value="1"/>
</dbReference>
<dbReference type="InterPro" id="IPR004447">
    <property type="entry name" value="Peptidase_S41A"/>
</dbReference>
<gene>
    <name evidence="8" type="ORF">SAE01_15110</name>
</gene>
<comment type="caution">
    <text evidence="8">The sequence shown here is derived from an EMBL/GenBank/DDBJ whole genome shotgun (WGS) entry which is preliminary data.</text>
</comment>
<dbReference type="GO" id="GO:0008236">
    <property type="term" value="F:serine-type peptidase activity"/>
    <property type="evidence" value="ECO:0007669"/>
    <property type="project" value="UniProtKB-KW"/>
</dbReference>
<protein>
    <submittedName>
        <fullName evidence="8">Tail-specific protease</fullName>
    </submittedName>
</protein>
<dbReference type="PANTHER" id="PTHR32060">
    <property type="entry name" value="TAIL-SPECIFIC PROTEASE"/>
    <property type="match status" value="1"/>
</dbReference>
<organism evidence="8 9">
    <name type="scientific">Segetibacter aerophilus</name>
    <dbReference type="NCBI Taxonomy" id="670293"/>
    <lineage>
        <taxon>Bacteria</taxon>
        <taxon>Pseudomonadati</taxon>
        <taxon>Bacteroidota</taxon>
        <taxon>Chitinophagia</taxon>
        <taxon>Chitinophagales</taxon>
        <taxon>Chitinophagaceae</taxon>
        <taxon>Segetibacter</taxon>
    </lineage>
</organism>
<keyword evidence="3 5" id="KW-0378">Hydrolase</keyword>
<accession>A0A512BAR9</accession>
<dbReference type="Pfam" id="PF00595">
    <property type="entry name" value="PDZ"/>
    <property type="match status" value="1"/>
</dbReference>
<evidence type="ECO:0000256" key="3">
    <source>
        <dbReference type="ARBA" id="ARBA00022801"/>
    </source>
</evidence>
<evidence type="ECO:0000256" key="6">
    <source>
        <dbReference type="SAM" id="SignalP"/>
    </source>
</evidence>
<dbReference type="CDD" id="cd06782">
    <property type="entry name" value="cpPDZ_CPP-like"/>
    <property type="match status" value="1"/>
</dbReference>
<keyword evidence="2 5" id="KW-0645">Protease</keyword>
<evidence type="ECO:0000256" key="2">
    <source>
        <dbReference type="ARBA" id="ARBA00022670"/>
    </source>
</evidence>
<evidence type="ECO:0000313" key="8">
    <source>
        <dbReference type="EMBL" id="GEO09015.1"/>
    </source>
</evidence>
<keyword evidence="4 5" id="KW-0720">Serine protease</keyword>
<reference evidence="8 9" key="1">
    <citation type="submission" date="2019-07" db="EMBL/GenBank/DDBJ databases">
        <title>Whole genome shotgun sequence of Segetibacter aerophilus NBRC 106135.</title>
        <authorList>
            <person name="Hosoyama A."/>
            <person name="Uohara A."/>
            <person name="Ohji S."/>
            <person name="Ichikawa N."/>
        </authorList>
    </citation>
    <scope>NUCLEOTIDE SEQUENCE [LARGE SCALE GENOMIC DNA]</scope>
    <source>
        <strain evidence="8 9">NBRC 106135</strain>
    </source>
</reference>
<keyword evidence="6" id="KW-0732">Signal</keyword>